<sequence length="258" mass="28034">MLVDINLLPQKERDRPAFLIAAISILLAAVIVWAVLAFLAGSHESEQQVLAAQSVQVATEQASIRAQLEAAQGMNEEQQLKATVDWAEGYQFDTVPLLEGLVSMLPARGFFDSFSYTGLDQAILSVQFDTAREAAYYLAQLKASELIESATLDSVAQNEMETVETEEGVVIEQETVIQETPRYIATYTLVFIDERIPTDDTAVPVEGEAVVEEPAEEVVEEPAEDVEVDVEVNTETRAPADTVEPAETAPAETGGDGQ</sequence>
<feature type="region of interest" description="Disordered" evidence="1">
    <location>
        <begin position="212"/>
        <end position="258"/>
    </location>
</feature>
<keyword evidence="4" id="KW-1185">Reference proteome</keyword>
<dbReference type="Proteomes" id="UP000092661">
    <property type="component" value="Chromosome"/>
</dbReference>
<proteinExistence type="predicted"/>
<feature type="compositionally biased region" description="Acidic residues" evidence="1">
    <location>
        <begin position="212"/>
        <end position="232"/>
    </location>
</feature>
<dbReference type="RefSeq" id="WP_065537029.1">
    <property type="nucleotide sequence ID" value="NZ_CP016534.2"/>
</dbReference>
<evidence type="ECO:0000313" key="3">
    <source>
        <dbReference type="EMBL" id="ANU11313.1"/>
    </source>
</evidence>
<dbReference type="InterPro" id="IPR052534">
    <property type="entry name" value="Extracell_DNA_Util/SecSys_Comp"/>
</dbReference>
<keyword evidence="2" id="KW-0472">Membrane</keyword>
<gene>
    <name evidence="3" type="ORF">BBH88_13915</name>
</gene>
<name>A0ABM6D7S1_9BACL</name>
<evidence type="ECO:0000256" key="1">
    <source>
        <dbReference type="SAM" id="MobiDB-lite"/>
    </source>
</evidence>
<evidence type="ECO:0000313" key="4">
    <source>
        <dbReference type="Proteomes" id="UP000092661"/>
    </source>
</evidence>
<dbReference type="PANTHER" id="PTHR40278:SF1">
    <property type="entry name" value="DNA UTILIZATION PROTEIN HOFN"/>
    <property type="match status" value="1"/>
</dbReference>
<reference evidence="3" key="1">
    <citation type="submission" date="2016-10" db="EMBL/GenBank/DDBJ databases">
        <authorList>
            <person name="See-Too W.S."/>
        </authorList>
    </citation>
    <scope>NUCLEOTIDE SEQUENCE</scope>
    <source>
        <strain evidence="3">DSM 14505</strain>
    </source>
</reference>
<protein>
    <submittedName>
        <fullName evidence="3">Fimbrial assembly protein</fullName>
    </submittedName>
</protein>
<feature type="transmembrane region" description="Helical" evidence="2">
    <location>
        <begin position="17"/>
        <end position="40"/>
    </location>
</feature>
<organism evidence="3 4">
    <name type="scientific">Planococcus antarcticus DSM 14505</name>
    <dbReference type="NCBI Taxonomy" id="1185653"/>
    <lineage>
        <taxon>Bacteria</taxon>
        <taxon>Bacillati</taxon>
        <taxon>Bacillota</taxon>
        <taxon>Bacilli</taxon>
        <taxon>Bacillales</taxon>
        <taxon>Caryophanaceae</taxon>
        <taxon>Planococcus</taxon>
    </lineage>
</organism>
<keyword evidence="2" id="KW-1133">Transmembrane helix</keyword>
<dbReference type="PANTHER" id="PTHR40278">
    <property type="entry name" value="DNA UTILIZATION PROTEIN HOFN"/>
    <property type="match status" value="1"/>
</dbReference>
<evidence type="ECO:0000256" key="2">
    <source>
        <dbReference type="SAM" id="Phobius"/>
    </source>
</evidence>
<keyword evidence="2" id="KW-0812">Transmembrane</keyword>
<accession>A0ABM6D7S1</accession>
<dbReference type="EMBL" id="CP016534">
    <property type="protein sequence ID" value="ANU11313.1"/>
    <property type="molecule type" value="Genomic_DNA"/>
</dbReference>